<evidence type="ECO:0000313" key="2">
    <source>
        <dbReference type="Proteomes" id="UP001597319"/>
    </source>
</evidence>
<gene>
    <name evidence="1" type="ORF">ACFSR1_05440</name>
</gene>
<dbReference type="PANTHER" id="PTHR37816">
    <property type="entry name" value="YALI0E33011P"/>
    <property type="match status" value="1"/>
</dbReference>
<accession>A0ABW5LB20</accession>
<dbReference type="Gene3D" id="3.40.50.300">
    <property type="entry name" value="P-loop containing nucleotide triphosphate hydrolases"/>
    <property type="match status" value="1"/>
</dbReference>
<dbReference type="Pfam" id="PF13238">
    <property type="entry name" value="AAA_18"/>
    <property type="match status" value="1"/>
</dbReference>
<organism evidence="1 2">
    <name type="scientific">Aquimarina rubra</name>
    <dbReference type="NCBI Taxonomy" id="1920033"/>
    <lineage>
        <taxon>Bacteria</taxon>
        <taxon>Pseudomonadati</taxon>
        <taxon>Bacteroidota</taxon>
        <taxon>Flavobacteriia</taxon>
        <taxon>Flavobacteriales</taxon>
        <taxon>Flavobacteriaceae</taxon>
        <taxon>Aquimarina</taxon>
    </lineage>
</organism>
<dbReference type="NCBIfam" id="NF004861">
    <property type="entry name" value="PRK06217.1"/>
    <property type="match status" value="1"/>
</dbReference>
<name>A0ABW5LB20_9FLAO</name>
<protein>
    <submittedName>
        <fullName evidence="1">AAA family ATPase</fullName>
    </submittedName>
</protein>
<dbReference type="SUPFAM" id="SSF52540">
    <property type="entry name" value="P-loop containing nucleoside triphosphate hydrolases"/>
    <property type="match status" value="1"/>
</dbReference>
<dbReference type="PANTHER" id="PTHR37816:SF2">
    <property type="entry name" value="DNA TOPOLOGY MODULATION PROTEIN FLAR-RELATED PROTEIN"/>
    <property type="match status" value="1"/>
</dbReference>
<proteinExistence type="predicted"/>
<dbReference type="InterPro" id="IPR052922">
    <property type="entry name" value="Cytidylate_Kinase-2"/>
</dbReference>
<dbReference type="EMBL" id="JBHULE010000008">
    <property type="protein sequence ID" value="MFD2562103.1"/>
    <property type="molecule type" value="Genomic_DNA"/>
</dbReference>
<reference evidence="2" key="1">
    <citation type="journal article" date="2019" name="Int. J. Syst. Evol. Microbiol.">
        <title>The Global Catalogue of Microorganisms (GCM) 10K type strain sequencing project: providing services to taxonomists for standard genome sequencing and annotation.</title>
        <authorList>
            <consortium name="The Broad Institute Genomics Platform"/>
            <consortium name="The Broad Institute Genome Sequencing Center for Infectious Disease"/>
            <person name="Wu L."/>
            <person name="Ma J."/>
        </authorList>
    </citation>
    <scope>NUCLEOTIDE SEQUENCE [LARGE SCALE GENOMIC DNA]</scope>
    <source>
        <strain evidence="2">KCTC 52274</strain>
    </source>
</reference>
<dbReference type="Proteomes" id="UP001597319">
    <property type="component" value="Unassembled WGS sequence"/>
</dbReference>
<sequence length="182" mass="21602">MKVLIFGASGSGTTTLAKEIEKNTDFVHLDVDDYYWKKTEPPFQEKIPLTERNKYLKADFQKYKNVIISGSMVSWGKEWETIFDLAIFIHLDNEERMHRLYQREKQRYGEKLYTDQKIQQTSKAFLDWANEYENPDFEGRSLKIHMNWMESLDCKVLRINGKMILKNKTEKVLTEINNMATS</sequence>
<evidence type="ECO:0000313" key="1">
    <source>
        <dbReference type="EMBL" id="MFD2562103.1"/>
    </source>
</evidence>
<keyword evidence="2" id="KW-1185">Reference proteome</keyword>
<dbReference type="RefSeq" id="WP_378290400.1">
    <property type="nucleotide sequence ID" value="NZ_JBHULE010000008.1"/>
</dbReference>
<dbReference type="InterPro" id="IPR027417">
    <property type="entry name" value="P-loop_NTPase"/>
</dbReference>
<comment type="caution">
    <text evidence="1">The sequence shown here is derived from an EMBL/GenBank/DDBJ whole genome shotgun (WGS) entry which is preliminary data.</text>
</comment>